<comment type="caution">
    <text evidence="10">The sequence shown here is derived from an EMBL/GenBank/DDBJ whole genome shotgun (WGS) entry which is preliminary data.</text>
</comment>
<dbReference type="EMBL" id="NEVH01011202">
    <property type="protein sequence ID" value="PNF31775.1"/>
    <property type="molecule type" value="Genomic_DNA"/>
</dbReference>
<dbReference type="EC" id="2.1.1.320" evidence="9"/>
<keyword evidence="4 9" id="KW-0808">Transferase</keyword>
<protein>
    <recommendedName>
        <fullName evidence="9">Protein arginine methyltransferase NDUFAF7</fullName>
        <ecNumber evidence="9">2.1.1.320</ecNumber>
    </recommendedName>
</protein>
<dbReference type="GO" id="GO:0035243">
    <property type="term" value="F:protein-arginine omega-N symmetric methyltransferase activity"/>
    <property type="evidence" value="ECO:0007669"/>
    <property type="project" value="UniProtKB-EC"/>
</dbReference>
<dbReference type="GO" id="GO:0005739">
    <property type="term" value="C:mitochondrion"/>
    <property type="evidence" value="ECO:0007669"/>
    <property type="project" value="UniProtKB-SubCell"/>
</dbReference>
<evidence type="ECO:0000256" key="7">
    <source>
        <dbReference type="ARBA" id="ARBA00048612"/>
    </source>
</evidence>
<dbReference type="GO" id="GO:0032259">
    <property type="term" value="P:methylation"/>
    <property type="evidence" value="ECO:0007669"/>
    <property type="project" value="UniProtKB-KW"/>
</dbReference>
<evidence type="ECO:0000256" key="5">
    <source>
        <dbReference type="ARBA" id="ARBA00022946"/>
    </source>
</evidence>
<comment type="function">
    <text evidence="8">Arginine methyltransferase involved in the assembly or stability of mitochondrial NADH:ubiquinone oxidoreductase complex (complex I). Acts by mediating symmetric dimethylation of 'Arg-118' of NDUFS2 after it assembles into the complex I, stabilizing the early intermediate complex.</text>
</comment>
<evidence type="ECO:0000256" key="9">
    <source>
        <dbReference type="RuleBase" id="RU364114"/>
    </source>
</evidence>
<dbReference type="InParanoid" id="A0A2J7QT84"/>
<keyword evidence="3 9" id="KW-0489">Methyltransferase</keyword>
<accession>A0A2J7QT84</accession>
<comment type="subcellular location">
    <subcellularLocation>
        <location evidence="1 9">Mitochondrion</location>
    </subcellularLocation>
</comment>
<dbReference type="Gene3D" id="3.40.50.12710">
    <property type="match status" value="1"/>
</dbReference>
<dbReference type="FunCoup" id="A0A2J7QT84">
    <property type="interactions" value="1196"/>
</dbReference>
<gene>
    <name evidence="10" type="primary">ndufaf7_2</name>
    <name evidence="10" type="ORF">B7P43_G12182</name>
</gene>
<dbReference type="InterPro" id="IPR003788">
    <property type="entry name" value="NDUFAF7"/>
</dbReference>
<dbReference type="Proteomes" id="UP000235965">
    <property type="component" value="Unassembled WGS sequence"/>
</dbReference>
<evidence type="ECO:0000256" key="3">
    <source>
        <dbReference type="ARBA" id="ARBA00022603"/>
    </source>
</evidence>
<evidence type="ECO:0000256" key="1">
    <source>
        <dbReference type="ARBA" id="ARBA00004173"/>
    </source>
</evidence>
<dbReference type="InterPro" id="IPR038375">
    <property type="entry name" value="NDUFAF7_sf"/>
</dbReference>
<comment type="similarity">
    <text evidence="2 9">Belongs to the NDUFAF7 family.</text>
</comment>
<name>A0A2J7QT84_9NEOP</name>
<dbReference type="Pfam" id="PF02636">
    <property type="entry name" value="Methyltransf_28"/>
    <property type="match status" value="1"/>
</dbReference>
<dbReference type="AlphaFoldDB" id="A0A2J7QT84"/>
<evidence type="ECO:0000256" key="8">
    <source>
        <dbReference type="ARBA" id="ARBA00054758"/>
    </source>
</evidence>
<evidence type="ECO:0000313" key="11">
    <source>
        <dbReference type="Proteomes" id="UP000235965"/>
    </source>
</evidence>
<comment type="catalytic activity">
    <reaction evidence="7 9">
        <text>L-arginyl-[protein] + 2 S-adenosyl-L-methionine = N(omega),N(omega)'-dimethyl-L-arginyl-[protein] + 2 S-adenosyl-L-homocysteine + 2 H(+)</text>
        <dbReference type="Rhea" id="RHEA:48108"/>
        <dbReference type="Rhea" id="RHEA-COMP:10532"/>
        <dbReference type="Rhea" id="RHEA-COMP:11992"/>
        <dbReference type="ChEBI" id="CHEBI:15378"/>
        <dbReference type="ChEBI" id="CHEBI:29965"/>
        <dbReference type="ChEBI" id="CHEBI:57856"/>
        <dbReference type="ChEBI" id="CHEBI:59789"/>
        <dbReference type="ChEBI" id="CHEBI:88221"/>
        <dbReference type="EC" id="2.1.1.320"/>
    </reaction>
</comment>
<sequence>MLSVFKKLQSTPAFLNLKYRKTSFKFINNGEHDRSARCVPPSKTKKESVSLARQLQAKIKAMGPITVAEYMKEVLTNPVSGYYMHRDVIGETGDFITSPELGQLFGEMVAVWCFNEWQKMGSPIPLQLVEMGPGRGSLAEDVLRVFERFGAGNEVSLHLVEVSPRLSQIQAQKLCVKTVRPSKSSHTYYQLGTTATNIPVFWYNSIQDVPRQFSCYLAHEFFDALPIHKFQRTEAGWREVLIDIDPAAGSEKFRYVLSRTSTPASKTLIKADEKRDHVEVCAESGVILEHLATRLEEDGGFALFADYGHDGSKTDTFRGFRNHELHDALVDPGSADLTADVDFSYIRACTEDKLLTFGPVTQRHFLKQMGIDMRLQILLQNCGEKQKENLLLGYHMMVDEDKMGERFKLFSLFPSVLKDHLERFPVSGFADS</sequence>
<dbReference type="InterPro" id="IPR029063">
    <property type="entry name" value="SAM-dependent_MTases_sf"/>
</dbReference>
<keyword evidence="11" id="KW-1185">Reference proteome</keyword>
<dbReference type="FunFam" id="3.40.50.12710:FF:000001">
    <property type="entry name" value="Protein arginine methyltransferase NDUFAF7"/>
    <property type="match status" value="1"/>
</dbReference>
<dbReference type="PANTHER" id="PTHR12049:SF7">
    <property type="entry name" value="PROTEIN ARGININE METHYLTRANSFERASE NDUFAF7, MITOCHONDRIAL"/>
    <property type="match status" value="1"/>
</dbReference>
<evidence type="ECO:0000313" key="10">
    <source>
        <dbReference type="EMBL" id="PNF31774.1"/>
    </source>
</evidence>
<keyword evidence="6 9" id="KW-0496">Mitochondrion</keyword>
<evidence type="ECO:0000256" key="4">
    <source>
        <dbReference type="ARBA" id="ARBA00022679"/>
    </source>
</evidence>
<organism evidence="10 11">
    <name type="scientific">Cryptotermes secundus</name>
    <dbReference type="NCBI Taxonomy" id="105785"/>
    <lineage>
        <taxon>Eukaryota</taxon>
        <taxon>Metazoa</taxon>
        <taxon>Ecdysozoa</taxon>
        <taxon>Arthropoda</taxon>
        <taxon>Hexapoda</taxon>
        <taxon>Insecta</taxon>
        <taxon>Pterygota</taxon>
        <taxon>Neoptera</taxon>
        <taxon>Polyneoptera</taxon>
        <taxon>Dictyoptera</taxon>
        <taxon>Blattodea</taxon>
        <taxon>Blattoidea</taxon>
        <taxon>Termitoidae</taxon>
        <taxon>Kalotermitidae</taxon>
        <taxon>Cryptotermitinae</taxon>
        <taxon>Cryptotermes</taxon>
    </lineage>
</organism>
<reference evidence="10 11" key="1">
    <citation type="submission" date="2017-12" db="EMBL/GenBank/DDBJ databases">
        <title>Hemimetabolous genomes reveal molecular basis of termite eusociality.</title>
        <authorList>
            <person name="Harrison M.C."/>
            <person name="Jongepier E."/>
            <person name="Robertson H.M."/>
            <person name="Arning N."/>
            <person name="Bitard-Feildel T."/>
            <person name="Chao H."/>
            <person name="Childers C.P."/>
            <person name="Dinh H."/>
            <person name="Doddapaneni H."/>
            <person name="Dugan S."/>
            <person name="Gowin J."/>
            <person name="Greiner C."/>
            <person name="Han Y."/>
            <person name="Hu H."/>
            <person name="Hughes D.S.T."/>
            <person name="Huylmans A.-K."/>
            <person name="Kemena C."/>
            <person name="Kremer L.P.M."/>
            <person name="Lee S.L."/>
            <person name="Lopez-Ezquerra A."/>
            <person name="Mallet L."/>
            <person name="Monroy-Kuhn J.M."/>
            <person name="Moser A."/>
            <person name="Murali S.C."/>
            <person name="Muzny D.M."/>
            <person name="Otani S."/>
            <person name="Piulachs M.-D."/>
            <person name="Poelchau M."/>
            <person name="Qu J."/>
            <person name="Schaub F."/>
            <person name="Wada-Katsumata A."/>
            <person name="Worley K.C."/>
            <person name="Xie Q."/>
            <person name="Ylla G."/>
            <person name="Poulsen M."/>
            <person name="Gibbs R.A."/>
            <person name="Schal C."/>
            <person name="Richards S."/>
            <person name="Belles X."/>
            <person name="Korb J."/>
            <person name="Bornberg-Bauer E."/>
        </authorList>
    </citation>
    <scope>NUCLEOTIDE SEQUENCE [LARGE SCALE GENOMIC DNA]</scope>
    <source>
        <tissue evidence="10">Whole body</tissue>
    </source>
</reference>
<dbReference type="PANTHER" id="PTHR12049">
    <property type="entry name" value="PROTEIN ARGININE METHYLTRANSFERASE NDUFAF7, MITOCHONDRIAL"/>
    <property type="match status" value="1"/>
</dbReference>
<dbReference type="EMBL" id="NEVH01011202">
    <property type="protein sequence ID" value="PNF31774.1"/>
    <property type="molecule type" value="Genomic_DNA"/>
</dbReference>
<evidence type="ECO:0000256" key="2">
    <source>
        <dbReference type="ARBA" id="ARBA00005891"/>
    </source>
</evidence>
<proteinExistence type="inferred from homology"/>
<evidence type="ECO:0000256" key="6">
    <source>
        <dbReference type="ARBA" id="ARBA00023128"/>
    </source>
</evidence>
<dbReference type="GO" id="GO:0032981">
    <property type="term" value="P:mitochondrial respiratory chain complex I assembly"/>
    <property type="evidence" value="ECO:0007669"/>
    <property type="project" value="UniProtKB-ARBA"/>
</dbReference>
<dbReference type="OrthoDB" id="438553at2759"/>
<dbReference type="SUPFAM" id="SSF53335">
    <property type="entry name" value="S-adenosyl-L-methionine-dependent methyltransferases"/>
    <property type="match status" value="1"/>
</dbReference>
<keyword evidence="5" id="KW-0809">Transit peptide</keyword>
<dbReference type="STRING" id="105785.A0A2J7QT84"/>